<dbReference type="CDD" id="cd17546">
    <property type="entry name" value="REC_hyHK_CKI1_RcsC-like"/>
    <property type="match status" value="1"/>
</dbReference>
<dbReference type="InterPro" id="IPR004358">
    <property type="entry name" value="Sig_transdc_His_kin-like_C"/>
</dbReference>
<dbReference type="InterPro" id="IPR001789">
    <property type="entry name" value="Sig_transdc_resp-reg_receiver"/>
</dbReference>
<dbReference type="CDD" id="cd16922">
    <property type="entry name" value="HATPase_EvgS-ArcB-TorS-like"/>
    <property type="match status" value="1"/>
</dbReference>
<dbReference type="Pfam" id="PF00512">
    <property type="entry name" value="HisKA"/>
    <property type="match status" value="1"/>
</dbReference>
<dbReference type="AlphaFoldDB" id="A0A139AF55"/>
<dbReference type="Gene3D" id="1.10.287.130">
    <property type="match status" value="1"/>
</dbReference>
<evidence type="ECO:0000256" key="3">
    <source>
        <dbReference type="ARBA" id="ARBA00022553"/>
    </source>
</evidence>
<protein>
    <recommendedName>
        <fullName evidence="2">histidine kinase</fullName>
        <ecNumber evidence="2">2.7.13.3</ecNumber>
    </recommendedName>
</protein>
<keyword evidence="5" id="KW-0418">Kinase</keyword>
<evidence type="ECO:0000256" key="6">
    <source>
        <dbReference type="PROSITE-ProRule" id="PRU00169"/>
    </source>
</evidence>
<dbReference type="PROSITE" id="PS50110">
    <property type="entry name" value="RESPONSE_REGULATORY"/>
    <property type="match status" value="1"/>
</dbReference>
<dbReference type="PANTHER" id="PTHR43047:SF72">
    <property type="entry name" value="OSMOSENSING HISTIDINE PROTEIN KINASE SLN1"/>
    <property type="match status" value="1"/>
</dbReference>
<dbReference type="InterPro" id="IPR005467">
    <property type="entry name" value="His_kinase_dom"/>
</dbReference>
<dbReference type="PRINTS" id="PR00344">
    <property type="entry name" value="BCTRLSENSOR"/>
</dbReference>
<dbReference type="SMART" id="SM00448">
    <property type="entry name" value="REC"/>
    <property type="match status" value="1"/>
</dbReference>
<evidence type="ECO:0000256" key="7">
    <source>
        <dbReference type="SAM" id="MobiDB-lite"/>
    </source>
</evidence>
<dbReference type="Pfam" id="PF02518">
    <property type="entry name" value="HATPase_c"/>
    <property type="match status" value="1"/>
</dbReference>
<dbReference type="GO" id="GO:0005886">
    <property type="term" value="C:plasma membrane"/>
    <property type="evidence" value="ECO:0007669"/>
    <property type="project" value="TreeGrafter"/>
</dbReference>
<comment type="catalytic activity">
    <reaction evidence="1">
        <text>ATP + protein L-histidine = ADP + protein N-phospho-L-histidine.</text>
        <dbReference type="EC" id="2.7.13.3"/>
    </reaction>
</comment>
<evidence type="ECO:0000256" key="4">
    <source>
        <dbReference type="ARBA" id="ARBA00022679"/>
    </source>
</evidence>
<dbReference type="InterPro" id="IPR011006">
    <property type="entry name" value="CheY-like_superfamily"/>
</dbReference>
<feature type="domain" description="Response regulatory" evidence="9">
    <location>
        <begin position="622"/>
        <end position="743"/>
    </location>
</feature>
<dbReference type="SUPFAM" id="SSF47384">
    <property type="entry name" value="Homodimeric domain of signal transducing histidine kinase"/>
    <property type="match status" value="1"/>
</dbReference>
<dbReference type="STRING" id="1344416.A0A139AF55"/>
<dbReference type="InterPro" id="IPR036890">
    <property type="entry name" value="HATPase_C_sf"/>
</dbReference>
<keyword evidence="4" id="KW-0808">Transferase</keyword>
<dbReference type="Gene3D" id="3.30.565.10">
    <property type="entry name" value="Histidine kinase-like ATPase, C-terminal domain"/>
    <property type="match status" value="1"/>
</dbReference>
<feature type="region of interest" description="Disordered" evidence="7">
    <location>
        <begin position="583"/>
        <end position="613"/>
    </location>
</feature>
<dbReference type="EMBL" id="KQ965762">
    <property type="protein sequence ID" value="KXS15388.1"/>
    <property type="molecule type" value="Genomic_DNA"/>
</dbReference>
<evidence type="ECO:0000259" key="9">
    <source>
        <dbReference type="PROSITE" id="PS50110"/>
    </source>
</evidence>
<sequence>MPAPERVDACACGCLPCNASRSRMAARIADLEAELEEIRRGPSPREVIFTVRGPVGDQAPVYPDFKLSTCIVRLETETEIRRLYVSHPLAPSIVEGSVGDLSADSHKLVLSALHEARATGRPCGLQSVVSAQSFVRFDPSNPPEMSVRDIIQQRSSPSRGERQCLHIIEHIGESSEGPLFLIAVYDPVRVYRGQLLRLYETFMDHVPAFLHLAETTEPFDIIWVKDNPYIKSMVGRSGSEFLGQGWRDVRLGEWHAEDLPPPDPATGSMTISYNWQKPDGTPVPVRTTHLPYRDQVTGEDFLLGYSVERELEQRLIDQNRELESASRAKNLLLANVSHELRTPLNGVLGMASLLRDSCGLSKEQEELVDIITQSGNGLRSVINDLLDYSRLEAGKTVLQLDRFSLRELCSSVIAPFRPVVLSKRTTTLTLDISREVPDIFMGDASRLRQVLLNLVGNAMKYTDVGTVFLKVQGVGDIPLENGRLHHDEGSMPIGDVGSTPIGTGTPLLFQVQDTGVGIPKDKQSSLFQPFSQVDSSYKRQYEGTGLGLAIVKSILDLMGGRIWVDSSPGVGSTFSFSIALPTAPLTPSPEPEDPFQHRLQPSRRRRSFELSPTSPLRTYQPRILLAEDNKVNALVVMKFLSKVGLSAETAVDGREAVQKALDAASAGKHFDVILMDIQMPVLDGMEASEAIQRSLSPQQRPFIVALSAAAAPSNVEKCLRIMDLFLAKPVRLEDLVATLETFARMRPTEPRA</sequence>
<evidence type="ECO:0000313" key="10">
    <source>
        <dbReference type="EMBL" id="KXS15388.1"/>
    </source>
</evidence>
<dbReference type="OrthoDB" id="10266508at2759"/>
<dbReference type="GO" id="GO:0009927">
    <property type="term" value="F:histidine phosphotransfer kinase activity"/>
    <property type="evidence" value="ECO:0007669"/>
    <property type="project" value="TreeGrafter"/>
</dbReference>
<name>A0A139AF55_GONPJ</name>
<dbReference type="CDD" id="cd00082">
    <property type="entry name" value="HisKA"/>
    <property type="match status" value="1"/>
</dbReference>
<dbReference type="Gene3D" id="3.40.50.2300">
    <property type="match status" value="1"/>
</dbReference>
<evidence type="ECO:0000256" key="5">
    <source>
        <dbReference type="ARBA" id="ARBA00022777"/>
    </source>
</evidence>
<gene>
    <name evidence="10" type="ORF">M427DRAFT_56747</name>
</gene>
<dbReference type="SUPFAM" id="SSF55874">
    <property type="entry name" value="ATPase domain of HSP90 chaperone/DNA topoisomerase II/histidine kinase"/>
    <property type="match status" value="1"/>
</dbReference>
<dbReference type="InterPro" id="IPR036097">
    <property type="entry name" value="HisK_dim/P_sf"/>
</dbReference>
<reference evidence="10 11" key="1">
    <citation type="journal article" date="2015" name="Genome Biol. Evol.">
        <title>Phylogenomic analyses indicate that early fungi evolved digesting cell walls of algal ancestors of land plants.</title>
        <authorList>
            <person name="Chang Y."/>
            <person name="Wang S."/>
            <person name="Sekimoto S."/>
            <person name="Aerts A.L."/>
            <person name="Choi C."/>
            <person name="Clum A."/>
            <person name="LaButti K.M."/>
            <person name="Lindquist E.A."/>
            <person name="Yee Ngan C."/>
            <person name="Ohm R.A."/>
            <person name="Salamov A.A."/>
            <person name="Grigoriev I.V."/>
            <person name="Spatafora J.W."/>
            <person name="Berbee M.L."/>
        </authorList>
    </citation>
    <scope>NUCLEOTIDE SEQUENCE [LARGE SCALE GENOMIC DNA]</scope>
    <source>
        <strain evidence="10 11">JEL478</strain>
    </source>
</reference>
<dbReference type="FunFam" id="3.30.565.10:FF:000010">
    <property type="entry name" value="Sensor histidine kinase RcsC"/>
    <property type="match status" value="1"/>
</dbReference>
<dbReference type="PROSITE" id="PS50109">
    <property type="entry name" value="HIS_KIN"/>
    <property type="match status" value="1"/>
</dbReference>
<dbReference type="GO" id="GO:0000155">
    <property type="term" value="F:phosphorelay sensor kinase activity"/>
    <property type="evidence" value="ECO:0007669"/>
    <property type="project" value="InterPro"/>
</dbReference>
<dbReference type="SMART" id="SM00387">
    <property type="entry name" value="HATPase_c"/>
    <property type="match status" value="1"/>
</dbReference>
<feature type="modified residue" description="4-aspartylphosphate" evidence="6">
    <location>
        <position position="676"/>
    </location>
</feature>
<accession>A0A139AF55</accession>
<organism evidence="10 11">
    <name type="scientific">Gonapodya prolifera (strain JEL478)</name>
    <name type="common">Monoblepharis prolifera</name>
    <dbReference type="NCBI Taxonomy" id="1344416"/>
    <lineage>
        <taxon>Eukaryota</taxon>
        <taxon>Fungi</taxon>
        <taxon>Fungi incertae sedis</taxon>
        <taxon>Chytridiomycota</taxon>
        <taxon>Chytridiomycota incertae sedis</taxon>
        <taxon>Monoblepharidomycetes</taxon>
        <taxon>Monoblepharidales</taxon>
        <taxon>Gonapodyaceae</taxon>
        <taxon>Gonapodya</taxon>
    </lineage>
</organism>
<dbReference type="PANTHER" id="PTHR43047">
    <property type="entry name" value="TWO-COMPONENT HISTIDINE PROTEIN KINASE"/>
    <property type="match status" value="1"/>
</dbReference>
<dbReference type="Pfam" id="PF00072">
    <property type="entry name" value="Response_reg"/>
    <property type="match status" value="1"/>
</dbReference>
<evidence type="ECO:0000256" key="2">
    <source>
        <dbReference type="ARBA" id="ARBA00012438"/>
    </source>
</evidence>
<evidence type="ECO:0000259" key="8">
    <source>
        <dbReference type="PROSITE" id="PS50109"/>
    </source>
</evidence>
<dbReference type="EC" id="2.7.13.3" evidence="2"/>
<keyword evidence="3 6" id="KW-0597">Phosphoprotein</keyword>
<evidence type="ECO:0000313" key="11">
    <source>
        <dbReference type="Proteomes" id="UP000070544"/>
    </source>
</evidence>
<dbReference type="SUPFAM" id="SSF52172">
    <property type="entry name" value="CheY-like"/>
    <property type="match status" value="1"/>
</dbReference>
<feature type="domain" description="Histidine kinase" evidence="8">
    <location>
        <begin position="335"/>
        <end position="582"/>
    </location>
</feature>
<evidence type="ECO:0000256" key="1">
    <source>
        <dbReference type="ARBA" id="ARBA00000085"/>
    </source>
</evidence>
<dbReference type="Proteomes" id="UP000070544">
    <property type="component" value="Unassembled WGS sequence"/>
</dbReference>
<proteinExistence type="predicted"/>
<dbReference type="InterPro" id="IPR003661">
    <property type="entry name" value="HisK_dim/P_dom"/>
</dbReference>
<dbReference type="InterPro" id="IPR003594">
    <property type="entry name" value="HATPase_dom"/>
</dbReference>
<dbReference type="SMART" id="SM00388">
    <property type="entry name" value="HisKA"/>
    <property type="match status" value="1"/>
</dbReference>
<keyword evidence="11" id="KW-1185">Reference proteome</keyword>